<name>A0ABN2MG03_9MICO</name>
<dbReference type="Proteomes" id="UP001501746">
    <property type="component" value="Unassembled WGS sequence"/>
</dbReference>
<dbReference type="Pfam" id="PF03473">
    <property type="entry name" value="MOSC"/>
    <property type="match status" value="1"/>
</dbReference>
<accession>A0ABN2MG03</accession>
<dbReference type="SUPFAM" id="SSF50800">
    <property type="entry name" value="PK beta-barrel domain-like"/>
    <property type="match status" value="1"/>
</dbReference>
<reference evidence="2 3" key="1">
    <citation type="journal article" date="2019" name="Int. J. Syst. Evol. Microbiol.">
        <title>The Global Catalogue of Microorganisms (GCM) 10K type strain sequencing project: providing services to taxonomists for standard genome sequencing and annotation.</title>
        <authorList>
            <consortium name="The Broad Institute Genomics Platform"/>
            <consortium name="The Broad Institute Genome Sequencing Center for Infectious Disease"/>
            <person name="Wu L."/>
            <person name="Ma J."/>
        </authorList>
    </citation>
    <scope>NUCLEOTIDE SEQUENCE [LARGE SCALE GENOMIC DNA]</scope>
    <source>
        <strain evidence="2 3">JCM 14323</strain>
    </source>
</reference>
<protein>
    <submittedName>
        <fullName evidence="2">MOSC domain-containing protein</fullName>
    </submittedName>
</protein>
<proteinExistence type="predicted"/>
<dbReference type="InterPro" id="IPR011037">
    <property type="entry name" value="Pyrv_Knase-like_insert_dom_sf"/>
</dbReference>
<dbReference type="InterPro" id="IPR052716">
    <property type="entry name" value="MOSC_domain"/>
</dbReference>
<gene>
    <name evidence="2" type="ORF">GCM10009750_05530</name>
</gene>
<dbReference type="PANTHER" id="PTHR36930:SF1">
    <property type="entry name" value="MOSC DOMAIN-CONTAINING PROTEIN"/>
    <property type="match status" value="1"/>
</dbReference>
<evidence type="ECO:0000259" key="1">
    <source>
        <dbReference type="PROSITE" id="PS51340"/>
    </source>
</evidence>
<comment type="caution">
    <text evidence="2">The sequence shown here is derived from an EMBL/GenBank/DDBJ whole genome shotgun (WGS) entry which is preliminary data.</text>
</comment>
<dbReference type="EMBL" id="BAAANK010000001">
    <property type="protein sequence ID" value="GAA1825327.1"/>
    <property type="molecule type" value="Genomic_DNA"/>
</dbReference>
<sequence>MTYARTMATLHELIPDHARVASVSRDDAHRFSKPTRDEITLVTGLGVEGDAHAGRTVQHRSRVRRDPSTPNLRQVHLIHAELLDELAQDGFEVVPGALGENVLTRGIDLLGLPRGTRVRFGDGAEIEITGLRNPCVQIDQLGHGLMRRLVARGDDGEIVRLAGVMAVVLADGTVSPGDAITVALPEGEHEALQPV</sequence>
<organism evidence="2 3">
    <name type="scientific">Agromyces salentinus</name>
    <dbReference type="NCBI Taxonomy" id="269421"/>
    <lineage>
        <taxon>Bacteria</taxon>
        <taxon>Bacillati</taxon>
        <taxon>Actinomycetota</taxon>
        <taxon>Actinomycetes</taxon>
        <taxon>Micrococcales</taxon>
        <taxon>Microbacteriaceae</taxon>
        <taxon>Agromyces</taxon>
    </lineage>
</organism>
<dbReference type="InterPro" id="IPR005302">
    <property type="entry name" value="MoCF_Sase_C"/>
</dbReference>
<evidence type="ECO:0000313" key="2">
    <source>
        <dbReference type="EMBL" id="GAA1825327.1"/>
    </source>
</evidence>
<dbReference type="PANTHER" id="PTHR36930">
    <property type="entry name" value="METAL-SULFUR CLUSTER BIOSYNTHESIS PROTEINS YUAD-RELATED"/>
    <property type="match status" value="1"/>
</dbReference>
<dbReference type="Gene3D" id="2.40.33.20">
    <property type="entry name" value="PK beta-barrel domain-like"/>
    <property type="match status" value="1"/>
</dbReference>
<dbReference type="PROSITE" id="PS51340">
    <property type="entry name" value="MOSC"/>
    <property type="match status" value="1"/>
</dbReference>
<keyword evidence="3" id="KW-1185">Reference proteome</keyword>
<feature type="domain" description="MOSC" evidence="1">
    <location>
        <begin position="34"/>
        <end position="183"/>
    </location>
</feature>
<evidence type="ECO:0000313" key="3">
    <source>
        <dbReference type="Proteomes" id="UP001501746"/>
    </source>
</evidence>